<name>A0A413CRX7_9FIRM</name>
<dbReference type="Gene3D" id="1.10.260.40">
    <property type="entry name" value="lambda repressor-like DNA-binding domains"/>
    <property type="match status" value="1"/>
</dbReference>
<feature type="domain" description="HTH cro/C1-type" evidence="1">
    <location>
        <begin position="152"/>
        <end position="209"/>
    </location>
</feature>
<comment type="caution">
    <text evidence="2">The sequence shown here is derived from an EMBL/GenBank/DDBJ whole genome shotgun (WGS) entry which is preliminary data.</text>
</comment>
<dbReference type="EMBL" id="QSAT01000034">
    <property type="protein sequence ID" value="RGW73175.1"/>
    <property type="molecule type" value="Genomic_DNA"/>
</dbReference>
<dbReference type="SUPFAM" id="SSF47413">
    <property type="entry name" value="lambda repressor-like DNA-binding domains"/>
    <property type="match status" value="1"/>
</dbReference>
<dbReference type="Pfam" id="PF01381">
    <property type="entry name" value="HTH_3"/>
    <property type="match status" value="1"/>
</dbReference>
<protein>
    <submittedName>
        <fullName evidence="2">XRE family transcriptional regulator</fullName>
    </submittedName>
</protein>
<evidence type="ECO:0000313" key="3">
    <source>
        <dbReference type="Proteomes" id="UP000284651"/>
    </source>
</evidence>
<gene>
    <name evidence="2" type="ORF">DWV56_09650</name>
</gene>
<dbReference type="CDD" id="cd00093">
    <property type="entry name" value="HTH_XRE"/>
    <property type="match status" value="1"/>
</dbReference>
<dbReference type="InterPro" id="IPR010982">
    <property type="entry name" value="Lambda_DNA-bd_dom_sf"/>
</dbReference>
<dbReference type="PROSITE" id="PS50943">
    <property type="entry name" value="HTH_CROC1"/>
    <property type="match status" value="1"/>
</dbReference>
<reference evidence="2 3" key="1">
    <citation type="submission" date="2018-08" db="EMBL/GenBank/DDBJ databases">
        <title>A genome reference for cultivated species of the human gut microbiota.</title>
        <authorList>
            <person name="Zou Y."/>
            <person name="Xue W."/>
            <person name="Luo G."/>
        </authorList>
    </citation>
    <scope>NUCLEOTIDE SEQUENCE [LARGE SCALE GENOMIC DNA]</scope>
    <source>
        <strain evidence="2 3">AF10-31</strain>
    </source>
</reference>
<dbReference type="Proteomes" id="UP000284651">
    <property type="component" value="Unassembled WGS sequence"/>
</dbReference>
<sequence>MIHAYQEIYVNNAQTMLGDAFDYAINTCHISGDDFVKMFVVSSFSERIQNGEPACVAGKSGIELVHEIVFETMQKELNIESEVNYSRSCEYWIGWAVAYYQWYSDRSFKEIFNVLSFEDLKRMYYTLHEADISKFVDIVDSKMKEYYVETNLKRIRTTYGYTQQELSNLSGVSLRSIQLYEQRNKDINKASVDKLYRISKIFGCKIEDLIEK</sequence>
<dbReference type="AlphaFoldDB" id="A0A413CRX7"/>
<proteinExistence type="predicted"/>
<evidence type="ECO:0000313" key="2">
    <source>
        <dbReference type="EMBL" id="RGW73175.1"/>
    </source>
</evidence>
<evidence type="ECO:0000259" key="1">
    <source>
        <dbReference type="PROSITE" id="PS50943"/>
    </source>
</evidence>
<dbReference type="SMART" id="SM00530">
    <property type="entry name" value="HTH_XRE"/>
    <property type="match status" value="1"/>
</dbReference>
<organism evidence="2 3">
    <name type="scientific">Holdemanella biformis</name>
    <dbReference type="NCBI Taxonomy" id="1735"/>
    <lineage>
        <taxon>Bacteria</taxon>
        <taxon>Bacillati</taxon>
        <taxon>Bacillota</taxon>
        <taxon>Erysipelotrichia</taxon>
        <taxon>Erysipelotrichales</taxon>
        <taxon>Erysipelotrichaceae</taxon>
        <taxon>Holdemanella</taxon>
    </lineage>
</organism>
<dbReference type="InterPro" id="IPR001387">
    <property type="entry name" value="Cro/C1-type_HTH"/>
</dbReference>
<dbReference type="GO" id="GO:0003677">
    <property type="term" value="F:DNA binding"/>
    <property type="evidence" value="ECO:0007669"/>
    <property type="project" value="InterPro"/>
</dbReference>
<accession>A0A413CRX7</accession>